<reference evidence="1 2" key="1">
    <citation type="submission" date="2016-10" db="EMBL/GenBank/DDBJ databases">
        <authorList>
            <person name="de Groot N.N."/>
        </authorList>
    </citation>
    <scope>NUCLEOTIDE SEQUENCE [LARGE SCALE GENOMIC DNA]</scope>
    <source>
        <strain evidence="1 2">GAS522</strain>
    </source>
</reference>
<evidence type="ECO:0000313" key="1">
    <source>
        <dbReference type="EMBL" id="SEE12200.1"/>
    </source>
</evidence>
<evidence type="ECO:0000313" key="2">
    <source>
        <dbReference type="Proteomes" id="UP000183208"/>
    </source>
</evidence>
<organism evidence="1 2">
    <name type="scientific">Bradyrhizobium lablabi</name>
    <dbReference type="NCBI Taxonomy" id="722472"/>
    <lineage>
        <taxon>Bacteria</taxon>
        <taxon>Pseudomonadati</taxon>
        <taxon>Pseudomonadota</taxon>
        <taxon>Alphaproteobacteria</taxon>
        <taxon>Hyphomicrobiales</taxon>
        <taxon>Nitrobacteraceae</taxon>
        <taxon>Bradyrhizobium</taxon>
    </lineage>
</organism>
<gene>
    <name evidence="1" type="ORF">SAMN05444171_6330</name>
</gene>
<dbReference type="Proteomes" id="UP000183208">
    <property type="component" value="Unassembled WGS sequence"/>
</dbReference>
<dbReference type="AlphaFoldDB" id="A0A1M7FVZ0"/>
<accession>A0A1M7FVZ0</accession>
<sequence>MPVNGSFAPEGAVQSANWGLGNVGFASFWFAELEHILSKHLIHSRHCSACCSAYSH</sequence>
<name>A0A1M7FVZ0_9BRAD</name>
<protein>
    <submittedName>
        <fullName evidence="1">Uncharacterized protein</fullName>
    </submittedName>
</protein>
<proteinExistence type="predicted"/>
<dbReference type="EMBL" id="FNTI01000001">
    <property type="protein sequence ID" value="SEE12200.1"/>
    <property type="molecule type" value="Genomic_DNA"/>
</dbReference>